<dbReference type="InterPro" id="IPR011990">
    <property type="entry name" value="TPR-like_helical_dom_sf"/>
</dbReference>
<dbReference type="PROSITE" id="PS51755">
    <property type="entry name" value="OMPR_PHOB"/>
    <property type="match status" value="1"/>
</dbReference>
<proteinExistence type="inferred from homology"/>
<dbReference type="PANTHER" id="PTHR35807">
    <property type="entry name" value="TRANSCRIPTIONAL REGULATOR REDD-RELATED"/>
    <property type="match status" value="1"/>
</dbReference>
<evidence type="ECO:0000256" key="3">
    <source>
        <dbReference type="PROSITE-ProRule" id="PRU01091"/>
    </source>
</evidence>
<evidence type="ECO:0000256" key="2">
    <source>
        <dbReference type="ARBA" id="ARBA00023125"/>
    </source>
</evidence>
<dbReference type="InterPro" id="IPR051677">
    <property type="entry name" value="AfsR-DnrI-RedD_regulator"/>
</dbReference>
<evidence type="ECO:0000313" key="5">
    <source>
        <dbReference type="EMBL" id="GIJ70842.1"/>
    </source>
</evidence>
<dbReference type="SUPFAM" id="SSF48452">
    <property type="entry name" value="TPR-like"/>
    <property type="match status" value="1"/>
</dbReference>
<evidence type="ECO:0000259" key="4">
    <source>
        <dbReference type="PROSITE" id="PS51755"/>
    </source>
</evidence>
<feature type="domain" description="OmpR/PhoB-type" evidence="4">
    <location>
        <begin position="3"/>
        <end position="104"/>
    </location>
</feature>
<accession>A0A8J4EG76</accession>
<evidence type="ECO:0000256" key="1">
    <source>
        <dbReference type="ARBA" id="ARBA00005820"/>
    </source>
</evidence>
<evidence type="ECO:0000313" key="6">
    <source>
        <dbReference type="Proteomes" id="UP000635606"/>
    </source>
</evidence>
<dbReference type="InterPro" id="IPR016032">
    <property type="entry name" value="Sig_transdc_resp-reg_C-effctor"/>
</dbReference>
<dbReference type="SMART" id="SM01043">
    <property type="entry name" value="BTAD"/>
    <property type="match status" value="1"/>
</dbReference>
<dbReference type="SUPFAM" id="SSF46894">
    <property type="entry name" value="C-terminal effector domain of the bipartite response regulators"/>
    <property type="match status" value="1"/>
</dbReference>
<dbReference type="Gene3D" id="1.10.10.10">
    <property type="entry name" value="Winged helix-like DNA-binding domain superfamily/Winged helix DNA-binding domain"/>
    <property type="match status" value="1"/>
</dbReference>
<dbReference type="RefSeq" id="WP_203930740.1">
    <property type="nucleotide sequence ID" value="NZ_BOPH01000083.1"/>
</dbReference>
<dbReference type="Gene3D" id="1.25.40.10">
    <property type="entry name" value="Tetratricopeptide repeat domain"/>
    <property type="match status" value="1"/>
</dbReference>
<keyword evidence="6" id="KW-1185">Reference proteome</keyword>
<dbReference type="GO" id="GO:0000160">
    <property type="term" value="P:phosphorelay signal transduction system"/>
    <property type="evidence" value="ECO:0007669"/>
    <property type="project" value="InterPro"/>
</dbReference>
<gene>
    <name evidence="5" type="ORF">Voc01_057590</name>
</gene>
<name>A0A8J4EG76_9ACTN</name>
<dbReference type="InterPro" id="IPR001867">
    <property type="entry name" value="OmpR/PhoB-type_DNA-bd"/>
</dbReference>
<comment type="similarity">
    <text evidence="1">Belongs to the AfsR/DnrI/RedD regulatory family.</text>
</comment>
<sequence length="268" mass="30195">MNGTSATAGVVAAHLLGRFRLSVDGNPVDVAVRRRVRDVLAYLVTHRRVPVPRDVLMDVIWPGSTPAQARNSLHVALSGARQSLRAASATPVIERHHDSYRIAPALEVWTDVEQFEREYSAGRRAEVAGRPAALEHYERACQLYEGEFLADDPYSDWTLGRREELRLSAIELRSRLVDAHVRGGAFAAAAALARRVIDDDPCNEHLHRQLMVCYAATAMRHLALFQYHRLAEELWRAFRARPSARTQRLYELLRRQDAMPTSAEVLCA</sequence>
<dbReference type="AlphaFoldDB" id="A0A8J4EG76"/>
<dbReference type="Pfam" id="PF00486">
    <property type="entry name" value="Trans_reg_C"/>
    <property type="match status" value="1"/>
</dbReference>
<protein>
    <recommendedName>
        <fullName evidence="4">OmpR/PhoB-type domain-containing protein</fullName>
    </recommendedName>
</protein>
<dbReference type="GO" id="GO:0006355">
    <property type="term" value="P:regulation of DNA-templated transcription"/>
    <property type="evidence" value="ECO:0007669"/>
    <property type="project" value="InterPro"/>
</dbReference>
<dbReference type="GO" id="GO:0003677">
    <property type="term" value="F:DNA binding"/>
    <property type="evidence" value="ECO:0007669"/>
    <property type="project" value="UniProtKB-UniRule"/>
</dbReference>
<comment type="caution">
    <text evidence="5">The sequence shown here is derived from an EMBL/GenBank/DDBJ whole genome shotgun (WGS) entry which is preliminary data.</text>
</comment>
<organism evidence="5 6">
    <name type="scientific">Virgisporangium ochraceum</name>
    <dbReference type="NCBI Taxonomy" id="65505"/>
    <lineage>
        <taxon>Bacteria</taxon>
        <taxon>Bacillati</taxon>
        <taxon>Actinomycetota</taxon>
        <taxon>Actinomycetes</taxon>
        <taxon>Micromonosporales</taxon>
        <taxon>Micromonosporaceae</taxon>
        <taxon>Virgisporangium</taxon>
    </lineage>
</organism>
<dbReference type="InterPro" id="IPR036388">
    <property type="entry name" value="WH-like_DNA-bd_sf"/>
</dbReference>
<reference evidence="5" key="1">
    <citation type="submission" date="2021-01" db="EMBL/GenBank/DDBJ databases">
        <title>Whole genome shotgun sequence of Virgisporangium ochraceum NBRC 16418.</title>
        <authorList>
            <person name="Komaki H."/>
            <person name="Tamura T."/>
        </authorList>
    </citation>
    <scope>NUCLEOTIDE SEQUENCE</scope>
    <source>
        <strain evidence="5">NBRC 16418</strain>
    </source>
</reference>
<dbReference type="SMART" id="SM00862">
    <property type="entry name" value="Trans_reg_C"/>
    <property type="match status" value="1"/>
</dbReference>
<feature type="DNA-binding region" description="OmpR/PhoB-type" evidence="3">
    <location>
        <begin position="3"/>
        <end position="104"/>
    </location>
</feature>
<dbReference type="Pfam" id="PF03704">
    <property type="entry name" value="BTAD"/>
    <property type="match status" value="1"/>
</dbReference>
<dbReference type="Proteomes" id="UP000635606">
    <property type="component" value="Unassembled WGS sequence"/>
</dbReference>
<keyword evidence="2 3" id="KW-0238">DNA-binding</keyword>
<dbReference type="EMBL" id="BOPH01000083">
    <property type="protein sequence ID" value="GIJ70842.1"/>
    <property type="molecule type" value="Genomic_DNA"/>
</dbReference>
<dbReference type="InterPro" id="IPR005158">
    <property type="entry name" value="BTAD"/>
</dbReference>